<dbReference type="EMBL" id="RDQH01000342">
    <property type="protein sequence ID" value="RXH70564.1"/>
    <property type="molecule type" value="Genomic_DNA"/>
</dbReference>
<gene>
    <name evidence="1" type="ORF">DVH24_013310</name>
</gene>
<protein>
    <submittedName>
        <fullName evidence="1">Uncharacterized protein</fullName>
    </submittedName>
</protein>
<comment type="caution">
    <text evidence="1">The sequence shown here is derived from an EMBL/GenBank/DDBJ whole genome shotgun (WGS) entry which is preliminary data.</text>
</comment>
<evidence type="ECO:0000313" key="1">
    <source>
        <dbReference type="EMBL" id="RXH70564.1"/>
    </source>
</evidence>
<name>A0A498HJR3_MALDO</name>
<sequence length="109" mass="12618">MCNRMHLMLKYPTSIVFVKNEEFKYHNLTPTNTEAFVVKSHTCRTCRLETISELLEVDLWPVSLIISTWYQNQVVPCVKLNGYTCSTSTFFILSNSFIVKPQLSSYSNP</sequence>
<accession>A0A498HJR3</accession>
<dbReference type="Proteomes" id="UP000290289">
    <property type="component" value="Chromosome 16"/>
</dbReference>
<organism evidence="1 2">
    <name type="scientific">Malus domestica</name>
    <name type="common">Apple</name>
    <name type="synonym">Pyrus malus</name>
    <dbReference type="NCBI Taxonomy" id="3750"/>
    <lineage>
        <taxon>Eukaryota</taxon>
        <taxon>Viridiplantae</taxon>
        <taxon>Streptophyta</taxon>
        <taxon>Embryophyta</taxon>
        <taxon>Tracheophyta</taxon>
        <taxon>Spermatophyta</taxon>
        <taxon>Magnoliopsida</taxon>
        <taxon>eudicotyledons</taxon>
        <taxon>Gunneridae</taxon>
        <taxon>Pentapetalae</taxon>
        <taxon>rosids</taxon>
        <taxon>fabids</taxon>
        <taxon>Rosales</taxon>
        <taxon>Rosaceae</taxon>
        <taxon>Amygdaloideae</taxon>
        <taxon>Maleae</taxon>
        <taxon>Malus</taxon>
    </lineage>
</organism>
<reference evidence="1 2" key="1">
    <citation type="submission" date="2018-10" db="EMBL/GenBank/DDBJ databases">
        <title>A high-quality apple genome assembly.</title>
        <authorList>
            <person name="Hu J."/>
        </authorList>
    </citation>
    <scope>NUCLEOTIDE SEQUENCE [LARGE SCALE GENOMIC DNA]</scope>
    <source>
        <strain evidence="2">cv. HFTH1</strain>
        <tissue evidence="1">Young leaf</tissue>
    </source>
</reference>
<proteinExistence type="predicted"/>
<dbReference type="AlphaFoldDB" id="A0A498HJR3"/>
<evidence type="ECO:0000313" key="2">
    <source>
        <dbReference type="Proteomes" id="UP000290289"/>
    </source>
</evidence>
<keyword evidence="2" id="KW-1185">Reference proteome</keyword>